<dbReference type="SMART" id="SM00338">
    <property type="entry name" value="BRLZ"/>
    <property type="match status" value="1"/>
</dbReference>
<dbReference type="Pfam" id="PF00170">
    <property type="entry name" value="bZIP_1"/>
    <property type="match status" value="1"/>
</dbReference>
<feature type="compositionally biased region" description="Low complexity" evidence="6">
    <location>
        <begin position="1"/>
        <end position="19"/>
    </location>
</feature>
<dbReference type="Proteomes" id="UP000653305">
    <property type="component" value="Unassembled WGS sequence"/>
</dbReference>
<dbReference type="AlphaFoldDB" id="A0A830BLJ9"/>
<dbReference type="GO" id="GO:0000976">
    <property type="term" value="F:transcription cis-regulatory region binding"/>
    <property type="evidence" value="ECO:0007669"/>
    <property type="project" value="TreeGrafter"/>
</dbReference>
<protein>
    <submittedName>
        <fullName evidence="8">Ocs element-binding factor 1</fullName>
    </submittedName>
</protein>
<dbReference type="CDD" id="cd14702">
    <property type="entry name" value="bZIP_plant_GBF1"/>
    <property type="match status" value="1"/>
</dbReference>
<evidence type="ECO:0000313" key="8">
    <source>
        <dbReference type="EMBL" id="GFP85898.1"/>
    </source>
</evidence>
<name>A0A830BLJ9_9LAMI</name>
<dbReference type="FunFam" id="1.20.5.170:FF:000020">
    <property type="entry name" value="BZIP transcription factor"/>
    <property type="match status" value="1"/>
</dbReference>
<keyword evidence="5" id="KW-0539">Nucleus</keyword>
<dbReference type="InterPro" id="IPR045314">
    <property type="entry name" value="bZIP_plant_GBF1"/>
</dbReference>
<dbReference type="GO" id="GO:0003700">
    <property type="term" value="F:DNA-binding transcription factor activity"/>
    <property type="evidence" value="ECO:0007669"/>
    <property type="project" value="InterPro"/>
</dbReference>
<proteinExistence type="predicted"/>
<evidence type="ECO:0000259" key="7">
    <source>
        <dbReference type="PROSITE" id="PS50217"/>
    </source>
</evidence>
<dbReference type="PANTHER" id="PTHR45764">
    <property type="entry name" value="BZIP TRANSCRIPTION FACTOR 44"/>
    <property type="match status" value="1"/>
</dbReference>
<dbReference type="PROSITE" id="PS00036">
    <property type="entry name" value="BZIP_BASIC"/>
    <property type="match status" value="1"/>
</dbReference>
<dbReference type="PROSITE" id="PS50217">
    <property type="entry name" value="BZIP"/>
    <property type="match status" value="1"/>
</dbReference>
<keyword evidence="3" id="KW-0238">DNA-binding</keyword>
<evidence type="ECO:0000256" key="4">
    <source>
        <dbReference type="ARBA" id="ARBA00023163"/>
    </source>
</evidence>
<dbReference type="InterPro" id="IPR046347">
    <property type="entry name" value="bZIP_sf"/>
</dbReference>
<comment type="subcellular location">
    <subcellularLocation>
        <location evidence="1">Nucleus</location>
    </subcellularLocation>
</comment>
<dbReference type="EMBL" id="BMAC01000116">
    <property type="protein sequence ID" value="GFP85898.1"/>
    <property type="molecule type" value="Genomic_DNA"/>
</dbReference>
<dbReference type="InterPro" id="IPR004827">
    <property type="entry name" value="bZIP"/>
</dbReference>
<dbReference type="OrthoDB" id="551672at2759"/>
<comment type="caution">
    <text evidence="8">The sequence shown here is derived from an EMBL/GenBank/DDBJ whole genome shotgun (WGS) entry which is preliminary data.</text>
</comment>
<evidence type="ECO:0000256" key="2">
    <source>
        <dbReference type="ARBA" id="ARBA00023015"/>
    </source>
</evidence>
<dbReference type="PANTHER" id="PTHR45764:SF76">
    <property type="entry name" value="OS02G0132500 PROTEIN"/>
    <property type="match status" value="1"/>
</dbReference>
<evidence type="ECO:0000313" key="9">
    <source>
        <dbReference type="Proteomes" id="UP000653305"/>
    </source>
</evidence>
<reference evidence="8" key="1">
    <citation type="submission" date="2020-07" db="EMBL/GenBank/DDBJ databases">
        <title>Ethylene signaling mediates host invasion by parasitic plants.</title>
        <authorList>
            <person name="Yoshida S."/>
        </authorList>
    </citation>
    <scope>NUCLEOTIDE SEQUENCE</scope>
    <source>
        <strain evidence="8">Okayama</strain>
    </source>
</reference>
<gene>
    <name evidence="8" type="ORF">PHJA_000733600</name>
</gene>
<feature type="domain" description="BZIP" evidence="7">
    <location>
        <begin position="28"/>
        <end position="70"/>
    </location>
</feature>
<keyword evidence="9" id="KW-1185">Reference proteome</keyword>
<dbReference type="GO" id="GO:0045893">
    <property type="term" value="P:positive regulation of DNA-templated transcription"/>
    <property type="evidence" value="ECO:0007669"/>
    <property type="project" value="TreeGrafter"/>
</dbReference>
<dbReference type="GO" id="GO:0005634">
    <property type="term" value="C:nucleus"/>
    <property type="evidence" value="ECO:0007669"/>
    <property type="project" value="UniProtKB-SubCell"/>
</dbReference>
<dbReference type="SUPFAM" id="SSF57959">
    <property type="entry name" value="Leucine zipper domain"/>
    <property type="match status" value="1"/>
</dbReference>
<dbReference type="GO" id="GO:0046982">
    <property type="term" value="F:protein heterodimerization activity"/>
    <property type="evidence" value="ECO:0007669"/>
    <property type="project" value="UniProtKB-ARBA"/>
</dbReference>
<dbReference type="Gene3D" id="1.20.5.170">
    <property type="match status" value="1"/>
</dbReference>
<organism evidence="8 9">
    <name type="scientific">Phtheirospermum japonicum</name>
    <dbReference type="NCBI Taxonomy" id="374723"/>
    <lineage>
        <taxon>Eukaryota</taxon>
        <taxon>Viridiplantae</taxon>
        <taxon>Streptophyta</taxon>
        <taxon>Embryophyta</taxon>
        <taxon>Tracheophyta</taxon>
        <taxon>Spermatophyta</taxon>
        <taxon>Magnoliopsida</taxon>
        <taxon>eudicotyledons</taxon>
        <taxon>Gunneridae</taxon>
        <taxon>Pentapetalae</taxon>
        <taxon>asterids</taxon>
        <taxon>lamiids</taxon>
        <taxon>Lamiales</taxon>
        <taxon>Orobanchaceae</taxon>
        <taxon>Orobanchaceae incertae sedis</taxon>
        <taxon>Phtheirospermum</taxon>
    </lineage>
</organism>
<evidence type="ECO:0000256" key="3">
    <source>
        <dbReference type="ARBA" id="ARBA00023125"/>
    </source>
</evidence>
<evidence type="ECO:0000256" key="6">
    <source>
        <dbReference type="SAM" id="MobiDB-lite"/>
    </source>
</evidence>
<keyword evidence="4" id="KW-0804">Transcription</keyword>
<evidence type="ECO:0000256" key="5">
    <source>
        <dbReference type="ARBA" id="ARBA00023242"/>
    </source>
</evidence>
<keyword evidence="2" id="KW-0805">Transcription regulation</keyword>
<sequence>MDSSSGMSSNSSGQQNSGSEGDLRQVMDQRKRKRMISNRESARRSRLRKQNHLDGLMAQVAELRKENQQILTGLNATTHNYMSVESDNAILRAQMAELSHRLQSLDEIVSFMAHPEPAAYGMADLAAGFGNGYWNCLSQPIMMAASASADHGFLF</sequence>
<accession>A0A830BLJ9</accession>
<feature type="region of interest" description="Disordered" evidence="6">
    <location>
        <begin position="1"/>
        <end position="47"/>
    </location>
</feature>
<evidence type="ECO:0000256" key="1">
    <source>
        <dbReference type="ARBA" id="ARBA00004123"/>
    </source>
</evidence>